<dbReference type="AlphaFoldDB" id="A0A172TKK8"/>
<gene>
    <name evidence="3" type="ORF">SY83_14665</name>
</gene>
<organism evidence="3 4">
    <name type="scientific">Paenibacillus swuensis</name>
    <dbReference type="NCBI Taxonomy" id="1178515"/>
    <lineage>
        <taxon>Bacteria</taxon>
        <taxon>Bacillati</taxon>
        <taxon>Bacillota</taxon>
        <taxon>Bacilli</taxon>
        <taxon>Bacillales</taxon>
        <taxon>Paenibacillaceae</taxon>
        <taxon>Paenibacillus</taxon>
    </lineage>
</organism>
<protein>
    <recommendedName>
        <fullName evidence="5">MYXO-CTERM domain-containing protein</fullName>
    </recommendedName>
</protein>
<feature type="signal peptide" evidence="2">
    <location>
        <begin position="1"/>
        <end position="24"/>
    </location>
</feature>
<accession>A0A172TKK8</accession>
<keyword evidence="4" id="KW-1185">Reference proteome</keyword>
<proteinExistence type="predicted"/>
<dbReference type="EMBL" id="CP011388">
    <property type="protein sequence ID" value="ANE47303.1"/>
    <property type="molecule type" value="Genomic_DNA"/>
</dbReference>
<feature type="chain" id="PRO_5008000867" description="MYXO-CTERM domain-containing protein" evidence="2">
    <location>
        <begin position="25"/>
        <end position="240"/>
    </location>
</feature>
<dbReference type="Proteomes" id="UP000076927">
    <property type="component" value="Chromosome"/>
</dbReference>
<dbReference type="RefSeq" id="WP_068607718.1">
    <property type="nucleotide sequence ID" value="NZ_CP011388.1"/>
</dbReference>
<feature type="compositionally biased region" description="Gly residues" evidence="1">
    <location>
        <begin position="89"/>
        <end position="106"/>
    </location>
</feature>
<keyword evidence="2" id="KW-0732">Signal</keyword>
<name>A0A172TKK8_9BACL</name>
<evidence type="ECO:0000256" key="1">
    <source>
        <dbReference type="SAM" id="MobiDB-lite"/>
    </source>
</evidence>
<evidence type="ECO:0000313" key="4">
    <source>
        <dbReference type="Proteomes" id="UP000076927"/>
    </source>
</evidence>
<sequence>MNKQAAALLLTAGIALSLGVNVQAAGNTGGTNPKTFAKDGEGFKTYSGTSAYEQSFQNSMGIRGATSHNGTGFGSLESAGANYSQAGMTGSGQGNGNGMTGRGNGNGMLGNGTNNLYNMGSGAAGMMTRSGRNAMDHTMNGAQYNGAGIGGFDGTSNYNATSNGPTAPNFMGTSRSPYYGGTAANNANGNNQVRGNNLYQMNTYNAKAADTTQNDYGWLGWFGLLGMFGLAGVNPPKRRS</sequence>
<dbReference type="KEGG" id="pswu:SY83_14665"/>
<evidence type="ECO:0000313" key="3">
    <source>
        <dbReference type="EMBL" id="ANE47303.1"/>
    </source>
</evidence>
<evidence type="ECO:0000256" key="2">
    <source>
        <dbReference type="SAM" id="SignalP"/>
    </source>
</evidence>
<dbReference type="PATRIC" id="fig|1178515.4.peg.2945"/>
<evidence type="ECO:0008006" key="5">
    <source>
        <dbReference type="Google" id="ProtNLM"/>
    </source>
</evidence>
<feature type="region of interest" description="Disordered" evidence="1">
    <location>
        <begin position="85"/>
        <end position="106"/>
    </location>
</feature>
<reference evidence="3 4" key="1">
    <citation type="submission" date="2015-01" db="EMBL/GenBank/DDBJ databases">
        <title>Paenibacillus swuensis/DY6/whole genome sequencing.</title>
        <authorList>
            <person name="Kim M.K."/>
            <person name="Srinivasan S."/>
            <person name="Lee J.-J."/>
        </authorList>
    </citation>
    <scope>NUCLEOTIDE SEQUENCE [LARGE SCALE GENOMIC DNA]</scope>
    <source>
        <strain evidence="3 4">DY6</strain>
    </source>
</reference>